<dbReference type="CDD" id="cd00067">
    <property type="entry name" value="GAL4"/>
    <property type="match status" value="1"/>
</dbReference>
<comment type="subcellular location">
    <subcellularLocation>
        <location evidence="1">Nucleus</location>
    </subcellularLocation>
</comment>
<dbReference type="InterPro" id="IPR001138">
    <property type="entry name" value="Zn2Cys6_DnaBD"/>
</dbReference>
<protein>
    <submittedName>
        <fullName evidence="5">Fungal specific transcription factor domain family protein</fullName>
    </submittedName>
</protein>
<dbReference type="EMBL" id="JABWAD010000007">
    <property type="protein sequence ID" value="KAF6072244.1"/>
    <property type="molecule type" value="Genomic_DNA"/>
</dbReference>
<feature type="domain" description="Zn(2)-C6 fungal-type" evidence="4">
    <location>
        <begin position="13"/>
        <end position="43"/>
    </location>
</feature>
<gene>
    <name evidence="5" type="ORF">FOB64_000295</name>
</gene>
<evidence type="ECO:0000256" key="2">
    <source>
        <dbReference type="ARBA" id="ARBA00023242"/>
    </source>
</evidence>
<dbReference type="PANTHER" id="PTHR37534">
    <property type="entry name" value="TRANSCRIPTIONAL ACTIVATOR PROTEIN UGA3"/>
    <property type="match status" value="1"/>
</dbReference>
<dbReference type="Gene3D" id="4.10.240.10">
    <property type="entry name" value="Zn(2)-C6 fungal-type DNA-binding domain"/>
    <property type="match status" value="1"/>
</dbReference>
<sequence>MEEKKKIRRSRNGCHTCKRSKIKCDENKPTCSYCSKTKAICDYSLKLTWGGRPFKDANKRKQLPSVKKEVQPMLNDFPVMTSTSLSTSITNNSNTKGDTGLTFILHEFNTESIKSPSSPSESVSSHIDPPAPHRNGKRKIIEIDSIADSEIKKRDTHMTLTDITPELNNGIENLTNALIDFGGQQFQLQNSDIFSTYIQNPQRYMGVTQYGSDSDSSATSFLNNYSEDISRIDKYLPNDQSNLIGDTFPMRSLYSSINESPTSVDIWDSIPPSLTPLPTLLLNVPFYRNLMHFWVTVASQNLVPAPSSIYKDNPYKILLTQMAMEYPAILNTLLAFSAKLRSSLIGTDDTPDIVIDQLLSRSCTELLQLLKDESKATSDEALATALLLSCYEVFNSKDFSRHRAHNIGARQIIKARSNTPHKRGPEAGTESDMTFFLMRWFVYTDVIGALSSTTDSHDYLLTSNDLSTYEPLESLTMLHEIDKMEDETQYPKKTIDYLMGFNIKFLPHFTKITILVRETNAHLGKTKASAANLPLEIVYKALEVKEALIETQRKDEESILQSHEKIIELKSGNGQQLYADDLPQETVTLIRENDILRFTNKIFCDAGLIHLYRRVLLIPRESNLVQDLANGIGELAKLHIESRSPADICCIFCLFTAGCEVLCPEMQQFFEQRFQNLGQMGNINARKGLQIMKRCWKTNEDWITAAEKIGVDLTLL</sequence>
<dbReference type="Pfam" id="PF00172">
    <property type="entry name" value="Zn_clus"/>
    <property type="match status" value="1"/>
</dbReference>
<dbReference type="GO" id="GO:0045944">
    <property type="term" value="P:positive regulation of transcription by RNA polymerase II"/>
    <property type="evidence" value="ECO:0007669"/>
    <property type="project" value="TreeGrafter"/>
</dbReference>
<dbReference type="InterPro" id="IPR021858">
    <property type="entry name" value="Fun_TF"/>
</dbReference>
<keyword evidence="2" id="KW-0539">Nucleus</keyword>
<comment type="caution">
    <text evidence="5">The sequence shown here is derived from an EMBL/GenBank/DDBJ whole genome shotgun (WGS) entry which is preliminary data.</text>
</comment>
<dbReference type="SMART" id="SM00066">
    <property type="entry name" value="GAL4"/>
    <property type="match status" value="1"/>
</dbReference>
<evidence type="ECO:0000256" key="3">
    <source>
        <dbReference type="SAM" id="MobiDB-lite"/>
    </source>
</evidence>
<dbReference type="SUPFAM" id="SSF57701">
    <property type="entry name" value="Zn2/Cys6 DNA-binding domain"/>
    <property type="match status" value="1"/>
</dbReference>
<evidence type="ECO:0000313" key="5">
    <source>
        <dbReference type="EMBL" id="KAF6072244.1"/>
    </source>
</evidence>
<dbReference type="PROSITE" id="PS50048">
    <property type="entry name" value="ZN2_CY6_FUNGAL_2"/>
    <property type="match status" value="1"/>
</dbReference>
<evidence type="ECO:0000256" key="1">
    <source>
        <dbReference type="ARBA" id="ARBA00004123"/>
    </source>
</evidence>
<dbReference type="GO" id="GO:0008270">
    <property type="term" value="F:zinc ion binding"/>
    <property type="evidence" value="ECO:0007669"/>
    <property type="project" value="InterPro"/>
</dbReference>
<dbReference type="InterPro" id="IPR036864">
    <property type="entry name" value="Zn2-C6_fun-type_DNA-bd_sf"/>
</dbReference>
<accession>A0A8H6C5M9</accession>
<name>A0A8H6C5M9_CANAX</name>
<feature type="region of interest" description="Disordered" evidence="3">
    <location>
        <begin position="112"/>
        <end position="138"/>
    </location>
</feature>
<proteinExistence type="predicted"/>
<dbReference type="Proteomes" id="UP000536275">
    <property type="component" value="Unassembled WGS sequence"/>
</dbReference>
<dbReference type="Pfam" id="PF11951">
    <property type="entry name" value="Fungal_trans_2"/>
    <property type="match status" value="1"/>
</dbReference>
<dbReference type="GO" id="GO:0005634">
    <property type="term" value="C:nucleus"/>
    <property type="evidence" value="ECO:0007669"/>
    <property type="project" value="UniProtKB-SubCell"/>
</dbReference>
<dbReference type="PROSITE" id="PS00463">
    <property type="entry name" value="ZN2_CY6_FUNGAL_1"/>
    <property type="match status" value="1"/>
</dbReference>
<organism evidence="5 6">
    <name type="scientific">Candida albicans</name>
    <name type="common">Yeast</name>
    <dbReference type="NCBI Taxonomy" id="5476"/>
    <lineage>
        <taxon>Eukaryota</taxon>
        <taxon>Fungi</taxon>
        <taxon>Dikarya</taxon>
        <taxon>Ascomycota</taxon>
        <taxon>Saccharomycotina</taxon>
        <taxon>Pichiomycetes</taxon>
        <taxon>Debaryomycetaceae</taxon>
        <taxon>Candida/Lodderomyces clade</taxon>
        <taxon>Candida</taxon>
    </lineage>
</organism>
<dbReference type="GO" id="GO:0000981">
    <property type="term" value="F:DNA-binding transcription factor activity, RNA polymerase II-specific"/>
    <property type="evidence" value="ECO:0007669"/>
    <property type="project" value="InterPro"/>
</dbReference>
<feature type="compositionally biased region" description="Low complexity" evidence="3">
    <location>
        <begin position="112"/>
        <end position="125"/>
    </location>
</feature>
<evidence type="ECO:0000313" key="6">
    <source>
        <dbReference type="Proteomes" id="UP000536275"/>
    </source>
</evidence>
<dbReference type="GO" id="GO:0000976">
    <property type="term" value="F:transcription cis-regulatory region binding"/>
    <property type="evidence" value="ECO:0007669"/>
    <property type="project" value="TreeGrafter"/>
</dbReference>
<evidence type="ECO:0000259" key="4">
    <source>
        <dbReference type="PROSITE" id="PS50048"/>
    </source>
</evidence>
<dbReference type="AlphaFoldDB" id="A0A8H6C5M9"/>
<reference evidence="5 6" key="1">
    <citation type="submission" date="2020-03" db="EMBL/GenBank/DDBJ databases">
        <title>FDA dAtabase for Regulatory Grade micrObial Sequences (FDA-ARGOS): Supporting development and validation of Infectious Disease Dx tests.</title>
        <authorList>
            <person name="Campos J."/>
            <person name="Goldberg B."/>
            <person name="Tallon L."/>
            <person name="Sadzewicz L."/>
            <person name="Vavikolanu K."/>
            <person name="Mehta A."/>
            <person name="Aluvathingal J."/>
            <person name="Nadendla S."/>
            <person name="Nandy P."/>
            <person name="Geyer C."/>
            <person name="Yan Y."/>
            <person name="Sichtig H."/>
        </authorList>
    </citation>
    <scope>NUCLEOTIDE SEQUENCE [LARGE SCALE GENOMIC DNA]</scope>
    <source>
        <strain evidence="5 6">FDAARGOS_656</strain>
    </source>
</reference>
<dbReference type="PANTHER" id="PTHR37534:SF43">
    <property type="entry name" value="FINGER DOMAIN PROTEIN, PUTATIVE (AFU_ORTHOLOGUE AFUA_1G01850)-RELATED"/>
    <property type="match status" value="1"/>
</dbReference>